<comment type="similarity">
    <text evidence="1">Belongs to the transposase 8 family.</text>
</comment>
<dbReference type="Pfam" id="PF01527">
    <property type="entry name" value="HTH_Tnp_1"/>
    <property type="match status" value="1"/>
</dbReference>
<reference evidence="2 3" key="1">
    <citation type="submission" date="2016-10" db="EMBL/GenBank/DDBJ databases">
        <authorList>
            <person name="Varghese N."/>
            <person name="Submissions S."/>
        </authorList>
    </citation>
    <scope>NUCLEOTIDE SEQUENCE [LARGE SCALE GENOMIC DNA]</scope>
    <source>
        <strain evidence="2 3">BS2776</strain>
    </source>
</reference>
<dbReference type="Proteomes" id="UP000181903">
    <property type="component" value="Chromosome I"/>
</dbReference>
<dbReference type="PANTHER" id="PTHR33215">
    <property type="entry name" value="PROTEIN DISTAL ANTENNA"/>
    <property type="match status" value="1"/>
</dbReference>
<gene>
    <name evidence="2" type="ORF">SAMN04490208_1046</name>
</gene>
<dbReference type="EMBL" id="LT629706">
    <property type="protein sequence ID" value="SDN66498.1"/>
    <property type="molecule type" value="Genomic_DNA"/>
</dbReference>
<proteinExistence type="inferred from homology"/>
<dbReference type="InterPro" id="IPR002514">
    <property type="entry name" value="Transposase_8"/>
</dbReference>
<protein>
    <submittedName>
        <fullName evidence="2">Transposase</fullName>
    </submittedName>
</protein>
<name>A0ABY0RCR6_9PSED</name>
<accession>A0ABY0RCR6</accession>
<evidence type="ECO:0000313" key="2">
    <source>
        <dbReference type="EMBL" id="SDN66498.1"/>
    </source>
</evidence>
<dbReference type="InterPro" id="IPR051839">
    <property type="entry name" value="RD_transcriptional_regulator"/>
</dbReference>
<evidence type="ECO:0000313" key="3">
    <source>
        <dbReference type="Proteomes" id="UP000181903"/>
    </source>
</evidence>
<sequence length="79" mass="9035">MSNPRYPEEFKIQAVNQVTEKKLPVAEVAARLGVSTHSLSAWIKRYSKPQEERQQEMISTLSYVVCERNSSASLKSETY</sequence>
<dbReference type="PANTHER" id="PTHR33215:SF13">
    <property type="entry name" value="PROTEIN DISTAL ANTENNA"/>
    <property type="match status" value="1"/>
</dbReference>
<organism evidence="2 3">
    <name type="scientific">Pseudomonas poae</name>
    <dbReference type="NCBI Taxonomy" id="200451"/>
    <lineage>
        <taxon>Bacteria</taxon>
        <taxon>Pseudomonadati</taxon>
        <taxon>Pseudomonadota</taxon>
        <taxon>Gammaproteobacteria</taxon>
        <taxon>Pseudomonadales</taxon>
        <taxon>Pseudomonadaceae</taxon>
        <taxon>Pseudomonas</taxon>
    </lineage>
</organism>
<dbReference type="Gene3D" id="1.10.10.60">
    <property type="entry name" value="Homeodomain-like"/>
    <property type="match status" value="1"/>
</dbReference>
<dbReference type="InterPro" id="IPR009057">
    <property type="entry name" value="Homeodomain-like_sf"/>
</dbReference>
<keyword evidence="3" id="KW-1185">Reference proteome</keyword>
<evidence type="ECO:0000256" key="1">
    <source>
        <dbReference type="ARBA" id="ARBA00009964"/>
    </source>
</evidence>
<dbReference type="SUPFAM" id="SSF46689">
    <property type="entry name" value="Homeodomain-like"/>
    <property type="match status" value="1"/>
</dbReference>